<accession>A0A9Q0BQH9</accession>
<evidence type="ECO:0000313" key="1">
    <source>
        <dbReference type="EMBL" id="KAI8040882.1"/>
    </source>
</evidence>
<protein>
    <submittedName>
        <fullName evidence="1">Uncharacterized protein</fullName>
    </submittedName>
</protein>
<gene>
    <name evidence="1" type="ORF">M5D96_006825</name>
</gene>
<sequence length="57" mass="6724">MAQHGVWVMEPRGSARDEIERGDLNKNWEIPFCKANIFAYQFYPPKICNIFSFPMKT</sequence>
<reference evidence="1" key="1">
    <citation type="journal article" date="2023" name="Genome Biol. Evol.">
        <title>Long-read-based Genome Assembly of Drosophila gunungcola Reveals Fewer Chemosensory Genes in Flower-breeding Species.</title>
        <authorList>
            <person name="Negi A."/>
            <person name="Liao B.Y."/>
            <person name="Yeh S.D."/>
        </authorList>
    </citation>
    <scope>NUCLEOTIDE SEQUENCE</scope>
    <source>
        <strain evidence="1">Sukarami</strain>
    </source>
</reference>
<name>A0A9Q0BQH9_9MUSC</name>
<dbReference type="Proteomes" id="UP001059596">
    <property type="component" value="Unassembled WGS sequence"/>
</dbReference>
<keyword evidence="2" id="KW-1185">Reference proteome</keyword>
<proteinExistence type="predicted"/>
<dbReference type="AlphaFoldDB" id="A0A9Q0BQH9"/>
<comment type="caution">
    <text evidence="1">The sequence shown here is derived from an EMBL/GenBank/DDBJ whole genome shotgun (WGS) entry which is preliminary data.</text>
</comment>
<dbReference type="EMBL" id="JAMKOV010000004">
    <property type="protein sequence ID" value="KAI8040882.1"/>
    <property type="molecule type" value="Genomic_DNA"/>
</dbReference>
<evidence type="ECO:0000313" key="2">
    <source>
        <dbReference type="Proteomes" id="UP001059596"/>
    </source>
</evidence>
<organism evidence="1 2">
    <name type="scientific">Drosophila gunungcola</name>
    <name type="common">fruit fly</name>
    <dbReference type="NCBI Taxonomy" id="103775"/>
    <lineage>
        <taxon>Eukaryota</taxon>
        <taxon>Metazoa</taxon>
        <taxon>Ecdysozoa</taxon>
        <taxon>Arthropoda</taxon>
        <taxon>Hexapoda</taxon>
        <taxon>Insecta</taxon>
        <taxon>Pterygota</taxon>
        <taxon>Neoptera</taxon>
        <taxon>Endopterygota</taxon>
        <taxon>Diptera</taxon>
        <taxon>Brachycera</taxon>
        <taxon>Muscomorpha</taxon>
        <taxon>Ephydroidea</taxon>
        <taxon>Drosophilidae</taxon>
        <taxon>Drosophila</taxon>
        <taxon>Sophophora</taxon>
    </lineage>
</organism>